<accession>A0A8K0DDJ1</accession>
<feature type="compositionally biased region" description="Polar residues" evidence="1">
    <location>
        <begin position="142"/>
        <end position="152"/>
    </location>
</feature>
<feature type="compositionally biased region" description="Basic residues" evidence="1">
    <location>
        <begin position="256"/>
        <end position="265"/>
    </location>
</feature>
<feature type="region of interest" description="Disordered" evidence="1">
    <location>
        <begin position="175"/>
        <end position="338"/>
    </location>
</feature>
<sequence length="338" mass="39030">MLPAIKQICEIRGKPESVEQPTKSSSFIYRVLLSLHVLQKNVLKGLALDEITAYIKNNYHTDGDVTSQVKTALQHCIHLGYVRMCYRKYQLIVGTTGIQNEPSYSRRRTEEIERILKIFSAKREYKSRAKAVTCSAPASEAPSKNSQNTNTPKPGGILGRLGMLWRRLSSRTCYRRSKSKTCGKSTNSRKTIKSTRSKKSILKKRSRTDNKKRNSSRRKRKSHSSSRSTNYSRRRRRKSRHKYSCCDSGNTGQVKQSRKRKSIRSRSRDRDAIKRRKSRNDSNKSTVCKRRKSRSNSLVCEKEKSKNYSSKEVSCKKRTSGSNNKEKNNYDLRRKTVS</sequence>
<dbReference type="OrthoDB" id="6747417at2759"/>
<protein>
    <submittedName>
        <fullName evidence="2">Uncharacterized protein</fullName>
    </submittedName>
</protein>
<organism evidence="2 3">
    <name type="scientific">Ignelater luminosus</name>
    <name type="common">Cucubano</name>
    <name type="synonym">Pyrophorus luminosus</name>
    <dbReference type="NCBI Taxonomy" id="2038154"/>
    <lineage>
        <taxon>Eukaryota</taxon>
        <taxon>Metazoa</taxon>
        <taxon>Ecdysozoa</taxon>
        <taxon>Arthropoda</taxon>
        <taxon>Hexapoda</taxon>
        <taxon>Insecta</taxon>
        <taxon>Pterygota</taxon>
        <taxon>Neoptera</taxon>
        <taxon>Endopterygota</taxon>
        <taxon>Coleoptera</taxon>
        <taxon>Polyphaga</taxon>
        <taxon>Elateriformia</taxon>
        <taxon>Elateroidea</taxon>
        <taxon>Elateridae</taxon>
        <taxon>Agrypninae</taxon>
        <taxon>Pyrophorini</taxon>
        <taxon>Ignelater</taxon>
    </lineage>
</organism>
<comment type="caution">
    <text evidence="2">The sequence shown here is derived from an EMBL/GenBank/DDBJ whole genome shotgun (WGS) entry which is preliminary data.</text>
</comment>
<feature type="compositionally biased region" description="Basic residues" evidence="1">
    <location>
        <begin position="232"/>
        <end position="243"/>
    </location>
</feature>
<evidence type="ECO:0000313" key="3">
    <source>
        <dbReference type="Proteomes" id="UP000801492"/>
    </source>
</evidence>
<feature type="compositionally biased region" description="Basic residues" evidence="1">
    <location>
        <begin position="213"/>
        <end position="224"/>
    </location>
</feature>
<proteinExistence type="predicted"/>
<dbReference type="Proteomes" id="UP000801492">
    <property type="component" value="Unassembled WGS sequence"/>
</dbReference>
<feature type="region of interest" description="Disordered" evidence="1">
    <location>
        <begin position="134"/>
        <end position="159"/>
    </location>
</feature>
<name>A0A8K0DDJ1_IGNLU</name>
<feature type="compositionally biased region" description="Basic and acidic residues" evidence="1">
    <location>
        <begin position="324"/>
        <end position="338"/>
    </location>
</feature>
<evidence type="ECO:0000313" key="2">
    <source>
        <dbReference type="EMBL" id="KAF2902126.1"/>
    </source>
</evidence>
<dbReference type="EMBL" id="VTPC01001388">
    <property type="protein sequence ID" value="KAF2902126.1"/>
    <property type="molecule type" value="Genomic_DNA"/>
</dbReference>
<feature type="compositionally biased region" description="Basic residues" evidence="1">
    <location>
        <begin position="190"/>
        <end position="206"/>
    </location>
</feature>
<dbReference type="AlphaFoldDB" id="A0A8K0DDJ1"/>
<reference evidence="2" key="1">
    <citation type="submission" date="2019-08" db="EMBL/GenBank/DDBJ databases">
        <title>The genome of the North American firefly Photinus pyralis.</title>
        <authorList>
            <consortium name="Photinus pyralis genome working group"/>
            <person name="Fallon T.R."/>
            <person name="Sander Lower S.E."/>
            <person name="Weng J.-K."/>
        </authorList>
    </citation>
    <scope>NUCLEOTIDE SEQUENCE</scope>
    <source>
        <strain evidence="2">TRF0915ILg1</strain>
        <tissue evidence="2">Whole body</tissue>
    </source>
</reference>
<evidence type="ECO:0000256" key="1">
    <source>
        <dbReference type="SAM" id="MobiDB-lite"/>
    </source>
</evidence>
<gene>
    <name evidence="2" type="ORF">ILUMI_04059</name>
</gene>
<keyword evidence="3" id="KW-1185">Reference proteome</keyword>